<dbReference type="InterPro" id="IPR036259">
    <property type="entry name" value="MFS_trans_sf"/>
</dbReference>
<dbReference type="AlphaFoldDB" id="A0A7D3Y4J6"/>
<evidence type="ECO:0000313" key="3">
    <source>
        <dbReference type="Proteomes" id="UP000503088"/>
    </source>
</evidence>
<keyword evidence="1" id="KW-0472">Membrane</keyword>
<gene>
    <name evidence="2" type="ORF">GXN76_07660</name>
</gene>
<feature type="transmembrane region" description="Helical" evidence="1">
    <location>
        <begin position="146"/>
        <end position="165"/>
    </location>
</feature>
<dbReference type="Proteomes" id="UP000503088">
    <property type="component" value="Chromosome"/>
</dbReference>
<proteinExistence type="predicted"/>
<feature type="transmembrane region" description="Helical" evidence="1">
    <location>
        <begin position="56"/>
        <end position="77"/>
    </location>
</feature>
<dbReference type="KEGG" id="kpul:GXN76_07660"/>
<accession>A0A7D3Y4J6</accession>
<keyword evidence="1" id="KW-0812">Transmembrane</keyword>
<evidence type="ECO:0000313" key="2">
    <source>
        <dbReference type="EMBL" id="QKG84365.1"/>
    </source>
</evidence>
<keyword evidence="1" id="KW-1133">Transmembrane helix</keyword>
<dbReference type="RefSeq" id="WP_173221988.1">
    <property type="nucleotide sequence ID" value="NZ_CP048104.1"/>
</dbReference>
<evidence type="ECO:0000256" key="1">
    <source>
        <dbReference type="SAM" id="Phobius"/>
    </source>
</evidence>
<name>A0A7D3Y4J6_9BACL</name>
<feature type="transmembrane region" description="Helical" evidence="1">
    <location>
        <begin position="83"/>
        <end position="103"/>
    </location>
</feature>
<sequence length="396" mass="46430">MVNVGDRGISPSLYLLLGFLLCNEIVELRCKIVVYVNPSLDTYEKKESFLSTYSGYHFFFGVLVHLYSIPNIFFVYINDTSRLFAILLWGSYFIVSAISAYVYYRFPDNIRLGTYSLVFTAGLWSMVAINLYGIQALVDQPFYQELYIDLLWIQLLFILFSWIKWIPVRTRERIARIVTIILGAFFMFHLLGIFASTKGMGIYAFLFGKEVAVALIWPGIALFFSGFWTRLIMAGGIDLDITPEERARRMAEEKAREEAQKRKPSEEMLSSGRYLEYGELDYYIAEGISSYREKGSKTFEDVEFLYVENGVRYFNRLDWTPTKEMILYKENGQWYCQTTGQEPERVLLPEHLEEKKEEFEIDKHEYLEQAIEYRRIVPYFVEIPSDIDESKIDRGE</sequence>
<feature type="transmembrane region" description="Helical" evidence="1">
    <location>
        <begin position="115"/>
        <end position="134"/>
    </location>
</feature>
<keyword evidence="3" id="KW-1185">Reference proteome</keyword>
<reference evidence="2 3" key="1">
    <citation type="submission" date="2020-01" db="EMBL/GenBank/DDBJ databases">
        <authorList>
            <person name="Gulvik C.A."/>
            <person name="Batra D.G."/>
        </authorList>
    </citation>
    <scope>NUCLEOTIDE SEQUENCE [LARGE SCALE GENOMIC DNA]</scope>
    <source>
        <strain evidence="2 3">W9323</strain>
    </source>
</reference>
<feature type="transmembrane region" description="Helical" evidence="1">
    <location>
        <begin position="202"/>
        <end position="224"/>
    </location>
</feature>
<feature type="transmembrane region" description="Helical" evidence="1">
    <location>
        <begin position="177"/>
        <end position="196"/>
    </location>
</feature>
<organism evidence="2 3">
    <name type="scientific">Kroppenstedtia pulmonis</name>
    <dbReference type="NCBI Taxonomy" id="1380685"/>
    <lineage>
        <taxon>Bacteria</taxon>
        <taxon>Bacillati</taxon>
        <taxon>Bacillota</taxon>
        <taxon>Bacilli</taxon>
        <taxon>Bacillales</taxon>
        <taxon>Thermoactinomycetaceae</taxon>
        <taxon>Kroppenstedtia</taxon>
    </lineage>
</organism>
<dbReference type="EMBL" id="CP048104">
    <property type="protein sequence ID" value="QKG84365.1"/>
    <property type="molecule type" value="Genomic_DNA"/>
</dbReference>
<dbReference type="SUPFAM" id="SSF103473">
    <property type="entry name" value="MFS general substrate transporter"/>
    <property type="match status" value="1"/>
</dbReference>
<protein>
    <submittedName>
        <fullName evidence="2">Uncharacterized protein</fullName>
    </submittedName>
</protein>